<sequence>MSYHGDQNHQYQTLIEPTDEFLAQIFQKVDKDRSGAITANELEEALSNGSWTTFNPETVRMMIGYRLSDRFVDLLIKKFDRSACGTVAFDDFIQACVSIQTLTNSFQSYDRQRNGSITIGYEEFLTLVFTLNM</sequence>
<feature type="domain" description="EF-hand" evidence="6">
    <location>
        <begin position="17"/>
        <end position="52"/>
    </location>
</feature>
<dbReference type="EMBL" id="CAJOBC010001293">
    <property type="protein sequence ID" value="CAF3669737.1"/>
    <property type="molecule type" value="Genomic_DNA"/>
</dbReference>
<dbReference type="Proteomes" id="UP000663829">
    <property type="component" value="Unassembled WGS sequence"/>
</dbReference>
<dbReference type="PROSITE" id="PS50222">
    <property type="entry name" value="EF_HAND_2"/>
    <property type="match status" value="1"/>
</dbReference>
<dbReference type="AlphaFoldDB" id="A0A813YH32"/>
<keyword evidence="5" id="KW-0106">Calcium</keyword>
<accession>A0A813YH32</accession>
<dbReference type="PANTHER" id="PTHR46212">
    <property type="entry name" value="PEFLIN"/>
    <property type="match status" value="1"/>
</dbReference>
<evidence type="ECO:0000256" key="4">
    <source>
        <dbReference type="ARBA" id="ARBA00022737"/>
    </source>
</evidence>
<comment type="caution">
    <text evidence="7">The sequence shown here is derived from an EMBL/GenBank/DDBJ whole genome shotgun (WGS) entry which is preliminary data.</text>
</comment>
<dbReference type="SUPFAM" id="SSF47473">
    <property type="entry name" value="EF-hand"/>
    <property type="match status" value="1"/>
</dbReference>
<dbReference type="InterPro" id="IPR051426">
    <property type="entry name" value="Peflin/Sorcin_CaBP"/>
</dbReference>
<evidence type="ECO:0000256" key="5">
    <source>
        <dbReference type="ARBA" id="ARBA00022837"/>
    </source>
</evidence>
<evidence type="ECO:0000313" key="9">
    <source>
        <dbReference type="Proteomes" id="UP000663829"/>
    </source>
</evidence>
<keyword evidence="9" id="KW-1185">Reference proteome</keyword>
<reference evidence="7" key="1">
    <citation type="submission" date="2021-02" db="EMBL/GenBank/DDBJ databases">
        <authorList>
            <person name="Nowell W R."/>
        </authorList>
    </citation>
    <scope>NUCLEOTIDE SEQUENCE</scope>
</reference>
<dbReference type="PROSITE" id="PS00018">
    <property type="entry name" value="EF_HAND_1"/>
    <property type="match status" value="1"/>
</dbReference>
<name>A0A813YH32_9BILA</name>
<evidence type="ECO:0000259" key="6">
    <source>
        <dbReference type="PROSITE" id="PS50222"/>
    </source>
</evidence>
<dbReference type="Pfam" id="PF13499">
    <property type="entry name" value="EF-hand_7"/>
    <property type="match status" value="1"/>
</dbReference>
<evidence type="ECO:0000313" key="8">
    <source>
        <dbReference type="EMBL" id="CAF3669737.1"/>
    </source>
</evidence>
<evidence type="ECO:0000256" key="3">
    <source>
        <dbReference type="ARBA" id="ARBA00022723"/>
    </source>
</evidence>
<dbReference type="GO" id="GO:0005509">
    <property type="term" value="F:calcium ion binding"/>
    <property type="evidence" value="ECO:0007669"/>
    <property type="project" value="InterPro"/>
</dbReference>
<dbReference type="InterPro" id="IPR011992">
    <property type="entry name" value="EF-hand-dom_pair"/>
</dbReference>
<evidence type="ECO:0000256" key="2">
    <source>
        <dbReference type="ARBA" id="ARBA00022490"/>
    </source>
</evidence>
<dbReference type="EMBL" id="CAJNOQ010001293">
    <property type="protein sequence ID" value="CAF0884179.1"/>
    <property type="molecule type" value="Genomic_DNA"/>
</dbReference>
<keyword evidence="3" id="KW-0479">Metal-binding</keyword>
<keyword evidence="4" id="KW-0677">Repeat</keyword>
<dbReference type="PANTHER" id="PTHR46212:SF9">
    <property type="entry name" value="PROGRAMMED CELL DEATH PROTEIN 6"/>
    <property type="match status" value="1"/>
</dbReference>
<dbReference type="Gene3D" id="1.10.238.10">
    <property type="entry name" value="EF-hand"/>
    <property type="match status" value="1"/>
</dbReference>
<gene>
    <name evidence="7" type="ORF">GPM918_LOCUS7771</name>
    <name evidence="8" type="ORF">SRO942_LOCUS7771</name>
</gene>
<dbReference type="GO" id="GO:0005737">
    <property type="term" value="C:cytoplasm"/>
    <property type="evidence" value="ECO:0007669"/>
    <property type="project" value="UniProtKB-SubCell"/>
</dbReference>
<dbReference type="GO" id="GO:0048306">
    <property type="term" value="F:calcium-dependent protein binding"/>
    <property type="evidence" value="ECO:0007669"/>
    <property type="project" value="UniProtKB-ARBA"/>
</dbReference>
<evidence type="ECO:0000313" key="7">
    <source>
        <dbReference type="EMBL" id="CAF0884179.1"/>
    </source>
</evidence>
<dbReference type="OrthoDB" id="186625at2759"/>
<dbReference type="InterPro" id="IPR002048">
    <property type="entry name" value="EF_hand_dom"/>
</dbReference>
<keyword evidence="2" id="KW-0963">Cytoplasm</keyword>
<protein>
    <recommendedName>
        <fullName evidence="6">EF-hand domain-containing protein</fullName>
    </recommendedName>
</protein>
<proteinExistence type="predicted"/>
<dbReference type="InterPro" id="IPR018247">
    <property type="entry name" value="EF_Hand_1_Ca_BS"/>
</dbReference>
<dbReference type="Proteomes" id="UP000681722">
    <property type="component" value="Unassembled WGS sequence"/>
</dbReference>
<dbReference type="SMART" id="SM00054">
    <property type="entry name" value="EFh"/>
    <property type="match status" value="3"/>
</dbReference>
<comment type="subcellular location">
    <subcellularLocation>
        <location evidence="1">Cytoplasm</location>
    </subcellularLocation>
</comment>
<organism evidence="7 9">
    <name type="scientific">Didymodactylos carnosus</name>
    <dbReference type="NCBI Taxonomy" id="1234261"/>
    <lineage>
        <taxon>Eukaryota</taxon>
        <taxon>Metazoa</taxon>
        <taxon>Spiralia</taxon>
        <taxon>Gnathifera</taxon>
        <taxon>Rotifera</taxon>
        <taxon>Eurotatoria</taxon>
        <taxon>Bdelloidea</taxon>
        <taxon>Philodinida</taxon>
        <taxon>Philodinidae</taxon>
        <taxon>Didymodactylos</taxon>
    </lineage>
</organism>
<evidence type="ECO:0000256" key="1">
    <source>
        <dbReference type="ARBA" id="ARBA00004496"/>
    </source>
</evidence>